<proteinExistence type="predicted"/>
<reference evidence="5" key="2">
    <citation type="submission" date="2025-09" db="UniProtKB">
        <authorList>
            <consortium name="Ensembl"/>
        </authorList>
    </citation>
    <scope>IDENTIFICATION</scope>
</reference>
<dbReference type="InterPro" id="IPR019775">
    <property type="entry name" value="WD40_repeat_CS"/>
</dbReference>
<dbReference type="PROSITE" id="PS00678">
    <property type="entry name" value="WD_REPEATS_1"/>
    <property type="match status" value="1"/>
</dbReference>
<dbReference type="Gene3D" id="2.130.10.10">
    <property type="entry name" value="YVTN repeat-like/Quinoprotein amine dehydrogenase"/>
    <property type="match status" value="1"/>
</dbReference>
<dbReference type="OrthoDB" id="674604at2759"/>
<evidence type="ECO:0008006" key="7">
    <source>
        <dbReference type="Google" id="ProtNLM"/>
    </source>
</evidence>
<feature type="repeat" description="WD" evidence="3">
    <location>
        <begin position="263"/>
        <end position="304"/>
    </location>
</feature>
<dbReference type="CDD" id="cd00200">
    <property type="entry name" value="WD40"/>
    <property type="match status" value="1"/>
</dbReference>
<evidence type="ECO:0000256" key="1">
    <source>
        <dbReference type="ARBA" id="ARBA00022574"/>
    </source>
</evidence>
<dbReference type="InterPro" id="IPR036047">
    <property type="entry name" value="F-box-like_dom_sf"/>
</dbReference>
<dbReference type="AlphaFoldDB" id="A0A8B9DW41"/>
<accession>A0A8B9DW41</accession>
<keyword evidence="2" id="KW-0677">Repeat</keyword>
<dbReference type="CDD" id="cd22136">
    <property type="entry name" value="F-box_FBXW10"/>
    <property type="match status" value="1"/>
</dbReference>
<keyword evidence="6" id="KW-1185">Reference proteome</keyword>
<reference evidence="5" key="1">
    <citation type="submission" date="2025-08" db="UniProtKB">
        <authorList>
            <consortium name="Ensembl"/>
        </authorList>
    </citation>
    <scope>IDENTIFICATION</scope>
</reference>
<evidence type="ECO:0000313" key="6">
    <source>
        <dbReference type="Proteomes" id="UP000694521"/>
    </source>
</evidence>
<dbReference type="Gene3D" id="1.20.1280.50">
    <property type="match status" value="1"/>
</dbReference>
<keyword evidence="1 3" id="KW-0853">WD repeat</keyword>
<dbReference type="Proteomes" id="UP000694521">
    <property type="component" value="Unplaced"/>
</dbReference>
<organism evidence="5 6">
    <name type="scientific">Anser cygnoides</name>
    <name type="common">Swan goose</name>
    <dbReference type="NCBI Taxonomy" id="8845"/>
    <lineage>
        <taxon>Eukaryota</taxon>
        <taxon>Metazoa</taxon>
        <taxon>Chordata</taxon>
        <taxon>Craniata</taxon>
        <taxon>Vertebrata</taxon>
        <taxon>Euteleostomi</taxon>
        <taxon>Archelosauria</taxon>
        <taxon>Archosauria</taxon>
        <taxon>Dinosauria</taxon>
        <taxon>Saurischia</taxon>
        <taxon>Theropoda</taxon>
        <taxon>Coelurosauria</taxon>
        <taxon>Aves</taxon>
        <taxon>Neognathae</taxon>
        <taxon>Galloanserae</taxon>
        <taxon>Anseriformes</taxon>
        <taxon>Anatidae</taxon>
        <taxon>Anserinae</taxon>
        <taxon>Anser</taxon>
    </lineage>
</organism>
<dbReference type="Pfam" id="PF00400">
    <property type="entry name" value="WD40"/>
    <property type="match status" value="3"/>
</dbReference>
<evidence type="ECO:0000256" key="4">
    <source>
        <dbReference type="SAM" id="MobiDB-lite"/>
    </source>
</evidence>
<feature type="region of interest" description="Disordered" evidence="4">
    <location>
        <begin position="795"/>
        <end position="814"/>
    </location>
</feature>
<dbReference type="InterPro" id="IPR015943">
    <property type="entry name" value="WD40/YVTN_repeat-like_dom_sf"/>
</dbReference>
<sequence>MPLPLQPAGTSARHESQSASTGIAQLGTAGHQMPAVYFWPRNTKRLIQAGLNAAPASPPESLAHGDVTVPPASLQSLSHVKYKDFIRCLPVFLSQYILGLLDQKSLKACAAVNRYWAFLVKEVEREHVCQGLVQEKIRYLQGLRPRGAVSNYAKIVNVTIPQLNEEGHVIEMKHRSCESKTKEKEEEEEDNLQAAYHDLQTDTIQLEERNVFCGSYNIRVLTDRSDQNRVIHYSGGDLVAIGSTDRKVRFFDTSAMREVPPLLSGHAGSIKALLLDEKKGFVFSASFDLSIRCWDIYSGACMKIFNGHWGTIICLDVHERRLVSGARDGMVKVWNLDSGVCLKTLKHNDVVCVVKMDGIHVVSGCDRGLVKVWLADTGALVKILEGHQGPVKCLSFDRWHLVTGSSDGYAWGWSMVGDLKRCLTAFRHPKEVLSLEFLYLRVVSGCADGKIRIFNYLTGSCLKVLMASSRGEPISFCVVGNRMVINAPSSLLMFQFEDVRWDYTLAADREMVRKEKQETCPLSRALSHSQQTKCHVVGRMHRLALQTRDADQRMLSCLIRGRLPKHCGVPQTLYDELKKTAACKQQEHLLESTRTLHVQAQQQQKLFIPGNQQPHAFALGRPVRACSARILAGADGTSEYGTPVCVPEHPDMAETILQHKKKKDSYYPVSSYKFLLTLNMLQKSCKSSFARSSTKPPIATGKAWQAPLHQQRHLEKRQIYITPLQHKKDQTARLQRVRSRSDSLTMKRISTPFETKMLQLKLKNSLHGPTVSSSIPAPCIVRPKACGGLLQEKKAHGGHGEVTPLPEERGQLSNPCTTSELIKSTHAGMAQMKNEAVYGGKKPFCACAVQTDGGFRLLTGNQKEAHEASTIAQCQANQAKLLEDHQKACKKAWLRKTKGLPTDSFTKEGKIAAPELGLNTFI</sequence>
<dbReference type="SUPFAM" id="SSF50978">
    <property type="entry name" value="WD40 repeat-like"/>
    <property type="match status" value="1"/>
</dbReference>
<dbReference type="PROSITE" id="PS50082">
    <property type="entry name" value="WD_REPEATS_2"/>
    <property type="match status" value="2"/>
</dbReference>
<dbReference type="PANTHER" id="PTHR19872:SF7">
    <property type="entry name" value="F-BOX AND WD REPEAT DOMAIN CONTAINING PROTEIN 10B-RELATED"/>
    <property type="match status" value="1"/>
</dbReference>
<dbReference type="InterPro" id="IPR036322">
    <property type="entry name" value="WD40_repeat_dom_sf"/>
</dbReference>
<dbReference type="InterPro" id="IPR051075">
    <property type="entry name" value="SCF_subunit_WD-repeat"/>
</dbReference>
<protein>
    <recommendedName>
        <fullName evidence="7">F-box/WD repeat-containing protein 10</fullName>
    </recommendedName>
</protein>
<feature type="region of interest" description="Disordered" evidence="4">
    <location>
        <begin position="1"/>
        <end position="22"/>
    </location>
</feature>
<feature type="repeat" description="WD" evidence="3">
    <location>
        <begin position="305"/>
        <end position="344"/>
    </location>
</feature>
<dbReference type="InterPro" id="IPR001680">
    <property type="entry name" value="WD40_rpt"/>
</dbReference>
<dbReference type="PROSITE" id="PS50294">
    <property type="entry name" value="WD_REPEATS_REGION"/>
    <property type="match status" value="2"/>
</dbReference>
<dbReference type="SUPFAM" id="SSF81383">
    <property type="entry name" value="F-box domain"/>
    <property type="match status" value="1"/>
</dbReference>
<evidence type="ECO:0000256" key="2">
    <source>
        <dbReference type="ARBA" id="ARBA00022737"/>
    </source>
</evidence>
<evidence type="ECO:0000313" key="5">
    <source>
        <dbReference type="Ensembl" id="ENSACDP00005012273.1"/>
    </source>
</evidence>
<dbReference type="Ensembl" id="ENSACDT00005014820.1">
    <property type="protein sequence ID" value="ENSACDP00005012273.1"/>
    <property type="gene ID" value="ENSACDG00005009063.1"/>
</dbReference>
<name>A0A8B9DW41_ANSCY</name>
<dbReference type="PANTHER" id="PTHR19872">
    <property type="entry name" value="UBIQUITIN LIGASE SPECIFICITY FACTOR/HREP PROTEIN"/>
    <property type="match status" value="1"/>
</dbReference>
<evidence type="ECO:0000256" key="3">
    <source>
        <dbReference type="PROSITE-ProRule" id="PRU00221"/>
    </source>
</evidence>
<dbReference type="SMART" id="SM00320">
    <property type="entry name" value="WD40"/>
    <property type="match status" value="6"/>
</dbReference>